<dbReference type="InterPro" id="IPR013785">
    <property type="entry name" value="Aldolase_TIM"/>
</dbReference>
<gene>
    <name evidence="7" type="ORF">B9Z65_2107</name>
</gene>
<dbReference type="InterPro" id="IPR016039">
    <property type="entry name" value="Thiolase-like"/>
</dbReference>
<organism evidence="7 8">
    <name type="scientific">Elsinoe australis</name>
    <dbReference type="NCBI Taxonomy" id="40998"/>
    <lineage>
        <taxon>Eukaryota</taxon>
        <taxon>Fungi</taxon>
        <taxon>Dikarya</taxon>
        <taxon>Ascomycota</taxon>
        <taxon>Pezizomycotina</taxon>
        <taxon>Dothideomycetes</taxon>
        <taxon>Dothideomycetidae</taxon>
        <taxon>Myriangiales</taxon>
        <taxon>Elsinoaceae</taxon>
        <taxon>Elsinoe</taxon>
    </lineage>
</organism>
<evidence type="ECO:0000259" key="5">
    <source>
        <dbReference type="Pfam" id="PF00195"/>
    </source>
</evidence>
<evidence type="ECO:0000256" key="4">
    <source>
        <dbReference type="ARBA" id="ARBA00023002"/>
    </source>
</evidence>
<dbReference type="OrthoDB" id="1663137at2759"/>
<comment type="similarity">
    <text evidence="1">Belongs to the NADH:flavin oxidoreductase/NADH oxidase family.</text>
</comment>
<dbReference type="Proteomes" id="UP000243723">
    <property type="component" value="Unassembled WGS sequence"/>
</dbReference>
<dbReference type="InterPro" id="IPR051799">
    <property type="entry name" value="NADH_flavin_oxidoreductase"/>
</dbReference>
<keyword evidence="2" id="KW-0285">Flavoprotein</keyword>
<dbReference type="InterPro" id="IPR001099">
    <property type="entry name" value="Chalcone/stilbene_synt_N"/>
</dbReference>
<protein>
    <submittedName>
        <fullName evidence="7">NADH oxidase</fullName>
    </submittedName>
</protein>
<dbReference type="Pfam" id="PF00724">
    <property type="entry name" value="Oxidored_FMN"/>
    <property type="match status" value="1"/>
</dbReference>
<dbReference type="Gene3D" id="3.20.20.70">
    <property type="entry name" value="Aldolase class I"/>
    <property type="match status" value="1"/>
</dbReference>
<dbReference type="InterPro" id="IPR001155">
    <property type="entry name" value="OxRdtase_FMN_N"/>
</dbReference>
<dbReference type="Pfam" id="PF00195">
    <property type="entry name" value="Chal_sti_synt_N"/>
    <property type="match status" value="1"/>
</dbReference>
<dbReference type="STRING" id="40998.A0A2P7YN52"/>
<evidence type="ECO:0000256" key="1">
    <source>
        <dbReference type="ARBA" id="ARBA00005979"/>
    </source>
</evidence>
<dbReference type="CDD" id="cd04733">
    <property type="entry name" value="OYE_like_2_FMN"/>
    <property type="match status" value="1"/>
</dbReference>
<dbReference type="SUPFAM" id="SSF53901">
    <property type="entry name" value="Thiolase-like"/>
    <property type="match status" value="2"/>
</dbReference>
<comment type="caution">
    <text evidence="7">The sequence shown here is derived from an EMBL/GenBank/DDBJ whole genome shotgun (WGS) entry which is preliminary data.</text>
</comment>
<dbReference type="AlphaFoldDB" id="A0A2P7YN52"/>
<evidence type="ECO:0000313" key="7">
    <source>
        <dbReference type="EMBL" id="PSK37365.1"/>
    </source>
</evidence>
<evidence type="ECO:0000313" key="8">
    <source>
        <dbReference type="Proteomes" id="UP000243723"/>
    </source>
</evidence>
<keyword evidence="8" id="KW-1185">Reference proteome</keyword>
<name>A0A2P7YN52_9PEZI</name>
<dbReference type="GO" id="GO:0016746">
    <property type="term" value="F:acyltransferase activity"/>
    <property type="evidence" value="ECO:0007669"/>
    <property type="project" value="InterPro"/>
</dbReference>
<dbReference type="GO" id="GO:0010181">
    <property type="term" value="F:FMN binding"/>
    <property type="evidence" value="ECO:0007669"/>
    <property type="project" value="InterPro"/>
</dbReference>
<evidence type="ECO:0000256" key="2">
    <source>
        <dbReference type="ARBA" id="ARBA00022630"/>
    </source>
</evidence>
<dbReference type="EMBL" id="NHZQ01000412">
    <property type="protein sequence ID" value="PSK37365.1"/>
    <property type="molecule type" value="Genomic_DNA"/>
</dbReference>
<keyword evidence="3" id="KW-0288">FMN</keyword>
<sequence length="720" mass="76779">MSPHKLDPSAHPHTQQPTKPKIWITGLASQYPPHLLTPDDLETFAARFYNTKSPGLRKLLTINRKTGISTRSSISTYASNFATLPEPPSITALDANFRATAVPLTVAACRTALADSCALPSSVTHTVAVTCTSQGAPGYDLLVAKELGLGPSVDRTLLHGVGCAGGLAVLRTAAQLACGAAARGKKTVVLGFACELCTPLLRSSLARAESSGVGEVGIEGALFSDGAAAFVVVNEMGREEVGQRGLFEIGEWGAETIPGTDGEMGFYVEPDGYRTVLSRNIPGFTKKAVGPLFEKLVGEYAAGLGEGVMSPDDFDWALHPGGQAVMDGVKESIEKMAEGDSLPNDALNSAYQTWADGGWGMIMTGNVQIDANYLNGPGDVTMDEAVTEARRLETWKAWASATQRGGSPAIVQINHPGRQSPVGAGKKGLMGKNVAPSAVPLRLGDGLLPRMLSSLLFGTPKEMTKDDIKHVIQGFTDTAKLAADSGFAGVEIHAAHGYLLAQFLSDETNKRTDEYGGSAKARAKIIVEIIEAIRAVVPSRFCVGIKFNSVDHQSADALQGCIEQLQLIVEAGVDFLEISGGSYENPTMNTGVQDEKKSERTKAREAFFLEFARRIRQDISQVPLMVTGGFRTRSGMEAAVSSQGCDMVGIGRPAVLSPTLPKDIVFNSSISDQYAVLRADKIETPWLMRQTRIKAIGAGVENTWYSNQIGKMHQVQQKVR</sequence>
<feature type="domain" description="NADH:flavin oxidoreductase/NADH oxidase N-terminal" evidence="6">
    <location>
        <begin position="342"/>
        <end position="664"/>
    </location>
</feature>
<keyword evidence="4" id="KW-0560">Oxidoreductase</keyword>
<feature type="domain" description="Chalcone/stilbene synthase N-terminal" evidence="5">
    <location>
        <begin position="89"/>
        <end position="232"/>
    </location>
</feature>
<dbReference type="SUPFAM" id="SSF51395">
    <property type="entry name" value="FMN-linked oxidoreductases"/>
    <property type="match status" value="1"/>
</dbReference>
<dbReference type="GO" id="GO:0016491">
    <property type="term" value="F:oxidoreductase activity"/>
    <property type="evidence" value="ECO:0007669"/>
    <property type="project" value="UniProtKB-KW"/>
</dbReference>
<dbReference type="PANTHER" id="PTHR43656">
    <property type="entry name" value="BINDING OXIDOREDUCTASE, PUTATIVE (AFU_ORTHOLOGUE AFUA_2G08260)-RELATED"/>
    <property type="match status" value="1"/>
</dbReference>
<accession>A0A2P7YN52</accession>
<reference evidence="7 8" key="1">
    <citation type="submission" date="2017-05" db="EMBL/GenBank/DDBJ databases">
        <title>Draft genome sequence of Elsinoe australis.</title>
        <authorList>
            <person name="Cheng Q."/>
        </authorList>
    </citation>
    <scope>NUCLEOTIDE SEQUENCE [LARGE SCALE GENOMIC DNA]</scope>
    <source>
        <strain evidence="7 8">NL1</strain>
    </source>
</reference>
<evidence type="ECO:0000259" key="6">
    <source>
        <dbReference type="Pfam" id="PF00724"/>
    </source>
</evidence>
<evidence type="ECO:0000256" key="3">
    <source>
        <dbReference type="ARBA" id="ARBA00022643"/>
    </source>
</evidence>
<dbReference type="PANTHER" id="PTHR43656:SF2">
    <property type="entry name" value="BINDING OXIDOREDUCTASE, PUTATIVE (AFU_ORTHOLOGUE AFUA_2G08260)-RELATED"/>
    <property type="match status" value="1"/>
</dbReference>
<dbReference type="Gene3D" id="3.40.47.10">
    <property type="match status" value="1"/>
</dbReference>
<proteinExistence type="inferred from homology"/>